<dbReference type="GO" id="GO:0008758">
    <property type="term" value="F:UDP-2,3-diacylglucosamine hydrolase activity"/>
    <property type="evidence" value="ECO:0007669"/>
    <property type="project" value="TreeGrafter"/>
</dbReference>
<dbReference type="RefSeq" id="WP_099151817.1">
    <property type="nucleotide sequence ID" value="NZ_PDUD01000024.1"/>
</dbReference>
<sequence length="407" mass="46533">MRLLLLMAVLLGLDLYVFQAFRLLSSNWSSTARWVLYGAYWLIPVVLVICLLLVSSGQVIDWNKPFNSFLRAFLFIAYLSKFVIGGVLLIDDIRRLLFAGYQNIAGSGTPVDAGRSKFLTQFGVLLGSIPFISLTYGILRNPYRYQLFSKKVSIPNLPESLRGLKVIQISDIHSGSFTLKEPIRRAIEMINGERPDLVFFTGDLVNNEAREMEPYLDVFDKIEAKYGVYSVLGNHDYGDYIRWESREAKLENMERLYATHKRLGWQLLRNENRMVEVNGQQVAVLGVENYSAHPRFPKYGDLARASEGTEGAALKLLLSHDPTHWEDQVVKEFRDVAVTFSGHTHGMQFGVEIPGWFKWSPIQYIYKQWAGLYEREGQYLYVNRGFGFLGYPGRVGILPEITVMELV</sequence>
<evidence type="ECO:0000256" key="2">
    <source>
        <dbReference type="ARBA" id="ARBA00022801"/>
    </source>
</evidence>
<organism evidence="5 6">
    <name type="scientific">Flavilitoribacter nigricans (strain ATCC 23147 / DSM 23189 / NBRC 102662 / NCIMB 1420 / SS-2)</name>
    <name type="common">Lewinella nigricans</name>
    <dbReference type="NCBI Taxonomy" id="1122177"/>
    <lineage>
        <taxon>Bacteria</taxon>
        <taxon>Pseudomonadati</taxon>
        <taxon>Bacteroidota</taxon>
        <taxon>Saprospiria</taxon>
        <taxon>Saprospirales</taxon>
        <taxon>Lewinellaceae</taxon>
        <taxon>Flavilitoribacter</taxon>
    </lineage>
</organism>
<keyword evidence="3" id="KW-0472">Membrane</keyword>
<dbReference type="CDD" id="cd07385">
    <property type="entry name" value="MPP_YkuE_C"/>
    <property type="match status" value="1"/>
</dbReference>
<name>A0A2D0N8N9_FLAN2</name>
<evidence type="ECO:0000256" key="1">
    <source>
        <dbReference type="ARBA" id="ARBA00022723"/>
    </source>
</evidence>
<keyword evidence="3" id="KW-0812">Transmembrane</keyword>
<dbReference type="Pfam" id="PF00149">
    <property type="entry name" value="Metallophos"/>
    <property type="match status" value="1"/>
</dbReference>
<evidence type="ECO:0000313" key="5">
    <source>
        <dbReference type="EMBL" id="PHN04758.1"/>
    </source>
</evidence>
<proteinExistence type="predicted"/>
<dbReference type="AlphaFoldDB" id="A0A2D0N8N9"/>
<evidence type="ECO:0000256" key="3">
    <source>
        <dbReference type="SAM" id="Phobius"/>
    </source>
</evidence>
<dbReference type="InterPro" id="IPR051158">
    <property type="entry name" value="Metallophosphoesterase_sf"/>
</dbReference>
<accession>A0A2D0N8N9</accession>
<dbReference type="PANTHER" id="PTHR31302:SF31">
    <property type="entry name" value="PHOSPHODIESTERASE YAEI"/>
    <property type="match status" value="1"/>
</dbReference>
<comment type="caution">
    <text evidence="5">The sequence shown here is derived from an EMBL/GenBank/DDBJ whole genome shotgun (WGS) entry which is preliminary data.</text>
</comment>
<reference evidence="5 6" key="1">
    <citation type="submission" date="2017-10" db="EMBL/GenBank/DDBJ databases">
        <title>The draft genome sequence of Lewinella nigricans NBRC 102662.</title>
        <authorList>
            <person name="Wang K."/>
        </authorList>
    </citation>
    <scope>NUCLEOTIDE SEQUENCE [LARGE SCALE GENOMIC DNA]</scope>
    <source>
        <strain evidence="5 6">NBRC 102662</strain>
    </source>
</reference>
<gene>
    <name evidence="5" type="ORF">CRP01_19785</name>
</gene>
<dbReference type="EMBL" id="PDUD01000024">
    <property type="protein sequence ID" value="PHN04758.1"/>
    <property type="molecule type" value="Genomic_DNA"/>
</dbReference>
<evidence type="ECO:0000259" key="4">
    <source>
        <dbReference type="Pfam" id="PF00149"/>
    </source>
</evidence>
<dbReference type="InterPro" id="IPR004843">
    <property type="entry name" value="Calcineurin-like_PHP"/>
</dbReference>
<keyword evidence="3" id="KW-1133">Transmembrane helix</keyword>
<dbReference type="GO" id="GO:0016020">
    <property type="term" value="C:membrane"/>
    <property type="evidence" value="ECO:0007669"/>
    <property type="project" value="GOC"/>
</dbReference>
<dbReference type="OrthoDB" id="9780884at2"/>
<dbReference type="GO" id="GO:0009245">
    <property type="term" value="P:lipid A biosynthetic process"/>
    <property type="evidence" value="ECO:0007669"/>
    <property type="project" value="TreeGrafter"/>
</dbReference>
<dbReference type="SUPFAM" id="SSF56300">
    <property type="entry name" value="Metallo-dependent phosphatases"/>
    <property type="match status" value="1"/>
</dbReference>
<feature type="transmembrane region" description="Helical" evidence="3">
    <location>
        <begin position="118"/>
        <end position="139"/>
    </location>
</feature>
<dbReference type="PANTHER" id="PTHR31302">
    <property type="entry name" value="TRANSMEMBRANE PROTEIN WITH METALLOPHOSPHOESTERASE DOMAIN-RELATED"/>
    <property type="match status" value="1"/>
</dbReference>
<feature type="domain" description="Calcineurin-like phosphoesterase" evidence="4">
    <location>
        <begin position="164"/>
        <end position="346"/>
    </location>
</feature>
<keyword evidence="1" id="KW-0479">Metal-binding</keyword>
<dbReference type="GO" id="GO:0046872">
    <property type="term" value="F:metal ion binding"/>
    <property type="evidence" value="ECO:0007669"/>
    <property type="project" value="UniProtKB-KW"/>
</dbReference>
<feature type="transmembrane region" description="Helical" evidence="3">
    <location>
        <begin position="38"/>
        <end position="60"/>
    </location>
</feature>
<evidence type="ECO:0000313" key="6">
    <source>
        <dbReference type="Proteomes" id="UP000223913"/>
    </source>
</evidence>
<dbReference type="Gene3D" id="3.60.21.10">
    <property type="match status" value="1"/>
</dbReference>
<keyword evidence="6" id="KW-1185">Reference proteome</keyword>
<feature type="transmembrane region" description="Helical" evidence="3">
    <location>
        <begin position="72"/>
        <end position="90"/>
    </location>
</feature>
<dbReference type="Proteomes" id="UP000223913">
    <property type="component" value="Unassembled WGS sequence"/>
</dbReference>
<dbReference type="InterPro" id="IPR029052">
    <property type="entry name" value="Metallo-depent_PP-like"/>
</dbReference>
<keyword evidence="2" id="KW-0378">Hydrolase</keyword>
<protein>
    <submittedName>
        <fullName evidence="5">Phosphoesterase</fullName>
    </submittedName>
</protein>